<evidence type="ECO:0000259" key="2">
    <source>
        <dbReference type="Pfam" id="PF01823"/>
    </source>
</evidence>
<feature type="domain" description="MACPF" evidence="2">
    <location>
        <begin position="154"/>
        <end position="224"/>
    </location>
</feature>
<protein>
    <submittedName>
        <fullName evidence="3">23249_t:CDS:1</fullName>
    </submittedName>
</protein>
<feature type="coiled-coil region" evidence="1">
    <location>
        <begin position="594"/>
        <end position="628"/>
    </location>
</feature>
<dbReference type="Pfam" id="PF01823">
    <property type="entry name" value="MACPF"/>
    <property type="match status" value="1"/>
</dbReference>
<dbReference type="EMBL" id="CAJVQA010000259">
    <property type="protein sequence ID" value="CAG8465167.1"/>
    <property type="molecule type" value="Genomic_DNA"/>
</dbReference>
<comment type="caution">
    <text evidence="3">The sequence shown here is derived from an EMBL/GenBank/DDBJ whole genome shotgun (WGS) entry which is preliminary data.</text>
</comment>
<keyword evidence="1" id="KW-0175">Coiled coil</keyword>
<accession>A0A9N8YZ21</accession>
<sequence length="1131" mass="130841">MSLKSQLRVGQTINLLNGIYPSFNDPFKSSSGNGKETFQLPPEVLTPKDDLYNCTICLTDNWNVLYSHIVDIYFSEKVDVPPVTADYSENYIYIDEEEAIDSITSFSLYRQDKLDTIKLNLANFMGINQEHASLNSNVGYLLVKISKINYVWTQNSLDDFLRKSTSNIISPTTKDLIDFFYKSGTHYISEITFGNCVYQIFVYEKEKYQEVKFEIQKQKSNMDFMDFYGYARINSNNAGYTKYAGELRLAGQDPLSNEFKERIKDEMINDQGQPSIFSLIYKSELLESIFINTTSIGLKLTSLVGYSDPNPLHSEWSITLGSSLLQKFDQSNGFLKFYDNQPDDIYKDFISPFVPIITTPILTVSQVFINLDTFHKDYDLIYKKPTKLILLADIIHISTEVELPDEIVIVARIIFVTSPKSKIIISSNIYENCKIFIDQISPAIVIKQKNSNERMTIFGKTATALIVKQPDPNNPNNEVPSSIDIKYVFNDEYLRNTFFSQISPRIINGIGFLLTSMESISHARLNDDNKLKIAAKKFIMWVYKFTSILQNERDEDSIKSLNQRASTLYYNGFPSPTTPLSVPFLRYHQYSDAIKSYLDSIKVYQNEAEQTINEYNKKIKEIHDTEAQNISLDHIKKICIFLKNRADLELKKEERVFEIYSENHLQIDQALTTTENQIHDLENKLDDGKKDMDFLFKVLLKGLDEWKMKREEEERSKIIANIAAIGIAIGKMFTANVEEDTISGEIADKVDKIVTSIQEVNRLVKFLNEAKNKLVVPTPYYTLSSIMALDWEEWIINVKNVLEKLIPKDEKLTQLKNDYYSSVGIMKNRGIAYIGALYKKYKLGNDKKLIVLRRKNAKKQSDEWKEIGEIITRNNQKEVEQFVGGSLDFRKLIETFEARVNLLTGQLVKILMDQDKASQYEYFTAPVFLKSFRIDYLLEVASEKQVSLIKELNKFPTAPVDLSQPYIFHMDVPSDILSNKGSFGFYFDILTEDPFFRGYYRIRINEIQVILIDDSITTSDKKVYFEICTNASPFYDIGYNPNSKEYTKKKHYFLDHTQDILFSGFYDIEKKKYDANKTNPNFSDTFVQITPFAGWQIRIPRDRSIYNKNLEFLSRTISIDVIFKLNAIPII</sequence>
<dbReference type="Proteomes" id="UP000789759">
    <property type="component" value="Unassembled WGS sequence"/>
</dbReference>
<evidence type="ECO:0000313" key="4">
    <source>
        <dbReference type="Proteomes" id="UP000789759"/>
    </source>
</evidence>
<evidence type="ECO:0000313" key="3">
    <source>
        <dbReference type="EMBL" id="CAG8465167.1"/>
    </source>
</evidence>
<keyword evidence="4" id="KW-1185">Reference proteome</keyword>
<reference evidence="3" key="1">
    <citation type="submission" date="2021-06" db="EMBL/GenBank/DDBJ databases">
        <authorList>
            <person name="Kallberg Y."/>
            <person name="Tangrot J."/>
            <person name="Rosling A."/>
        </authorList>
    </citation>
    <scope>NUCLEOTIDE SEQUENCE</scope>
    <source>
        <strain evidence="3">FL966</strain>
    </source>
</reference>
<gene>
    <name evidence="3" type="ORF">CPELLU_LOCUS808</name>
</gene>
<dbReference type="InterPro" id="IPR020864">
    <property type="entry name" value="MACPF"/>
</dbReference>
<dbReference type="AlphaFoldDB" id="A0A9N8YZ21"/>
<evidence type="ECO:0000256" key="1">
    <source>
        <dbReference type="SAM" id="Coils"/>
    </source>
</evidence>
<proteinExistence type="predicted"/>
<organism evidence="3 4">
    <name type="scientific">Cetraspora pellucida</name>
    <dbReference type="NCBI Taxonomy" id="1433469"/>
    <lineage>
        <taxon>Eukaryota</taxon>
        <taxon>Fungi</taxon>
        <taxon>Fungi incertae sedis</taxon>
        <taxon>Mucoromycota</taxon>
        <taxon>Glomeromycotina</taxon>
        <taxon>Glomeromycetes</taxon>
        <taxon>Diversisporales</taxon>
        <taxon>Gigasporaceae</taxon>
        <taxon>Cetraspora</taxon>
    </lineage>
</organism>
<dbReference type="OrthoDB" id="10060229at2759"/>
<name>A0A9N8YZ21_9GLOM</name>